<feature type="compositionally biased region" description="Basic and acidic residues" evidence="1">
    <location>
        <begin position="1"/>
        <end position="11"/>
    </location>
</feature>
<evidence type="ECO:0000313" key="3">
    <source>
        <dbReference type="Proteomes" id="UP000494102"/>
    </source>
</evidence>
<name>A0A6J5KJJ9_9BURK</name>
<proteinExistence type="predicted"/>
<protein>
    <submittedName>
        <fullName evidence="2">Uncharacterized protein</fullName>
    </submittedName>
</protein>
<reference evidence="2 3" key="1">
    <citation type="submission" date="2020-04" db="EMBL/GenBank/DDBJ databases">
        <authorList>
            <person name="De Canck E."/>
        </authorList>
    </citation>
    <scope>NUCLEOTIDE SEQUENCE [LARGE SCALE GENOMIC DNA]</scope>
    <source>
        <strain evidence="2 3">LMG 9964</strain>
    </source>
</reference>
<feature type="region of interest" description="Disordered" evidence="1">
    <location>
        <begin position="1"/>
        <end position="20"/>
    </location>
</feature>
<dbReference type="Proteomes" id="UP000494102">
    <property type="component" value="Unassembled WGS sequence"/>
</dbReference>
<dbReference type="EMBL" id="CADILN010000034">
    <property type="protein sequence ID" value="CAB4053065.1"/>
    <property type="molecule type" value="Genomic_DNA"/>
</dbReference>
<sequence>MLPTKQTDKPNRMKTAAKNHNKILWMGETLTEVMPLMAKV</sequence>
<evidence type="ECO:0000313" key="2">
    <source>
        <dbReference type="EMBL" id="CAB4053065.1"/>
    </source>
</evidence>
<gene>
    <name evidence="2" type="ORF">LMG9964_06758</name>
</gene>
<dbReference type="AlphaFoldDB" id="A0A6J5KJJ9"/>
<evidence type="ECO:0000256" key="1">
    <source>
        <dbReference type="SAM" id="MobiDB-lite"/>
    </source>
</evidence>
<organism evidence="2 3">
    <name type="scientific">Paraburkholderia phenoliruptrix</name>
    <dbReference type="NCBI Taxonomy" id="252970"/>
    <lineage>
        <taxon>Bacteria</taxon>
        <taxon>Pseudomonadati</taxon>
        <taxon>Pseudomonadota</taxon>
        <taxon>Betaproteobacteria</taxon>
        <taxon>Burkholderiales</taxon>
        <taxon>Burkholderiaceae</taxon>
        <taxon>Paraburkholderia</taxon>
    </lineage>
</organism>
<accession>A0A6J5KJJ9</accession>